<dbReference type="SUPFAM" id="SSF55961">
    <property type="entry name" value="Bet v1-like"/>
    <property type="match status" value="1"/>
</dbReference>
<evidence type="ECO:0000256" key="1">
    <source>
        <dbReference type="ARBA" id="ARBA00006817"/>
    </source>
</evidence>
<name>A0A927CN69_9BACL</name>
<reference evidence="3" key="1">
    <citation type="submission" date="2020-09" db="EMBL/GenBank/DDBJ databases">
        <title>A novel bacterium of genus Paenibacillus, isolated from South China Sea.</title>
        <authorList>
            <person name="Huang H."/>
            <person name="Mo K."/>
            <person name="Hu Y."/>
        </authorList>
    </citation>
    <scope>NUCLEOTIDE SEQUENCE</scope>
    <source>
        <strain evidence="3">IB182493</strain>
    </source>
</reference>
<dbReference type="AlphaFoldDB" id="A0A927CN69"/>
<accession>A0A927CN69</accession>
<dbReference type="RefSeq" id="WP_190863238.1">
    <property type="nucleotide sequence ID" value="NZ_JACXIY010000019.1"/>
</dbReference>
<dbReference type="EMBL" id="JACXIY010000019">
    <property type="protein sequence ID" value="MBD2870372.1"/>
    <property type="molecule type" value="Genomic_DNA"/>
</dbReference>
<evidence type="ECO:0000259" key="2">
    <source>
        <dbReference type="Pfam" id="PF08327"/>
    </source>
</evidence>
<dbReference type="Proteomes" id="UP000632125">
    <property type="component" value="Unassembled WGS sequence"/>
</dbReference>
<dbReference type="InterPro" id="IPR023393">
    <property type="entry name" value="START-like_dom_sf"/>
</dbReference>
<keyword evidence="4" id="KW-1185">Reference proteome</keyword>
<dbReference type="CDD" id="cd08900">
    <property type="entry name" value="SRPBCC_CalC_Aha1-like_7"/>
    <property type="match status" value="1"/>
</dbReference>
<comment type="caution">
    <text evidence="3">The sequence shown here is derived from an EMBL/GenBank/DDBJ whole genome shotgun (WGS) entry which is preliminary data.</text>
</comment>
<protein>
    <submittedName>
        <fullName evidence="3">SRPBCC family protein</fullName>
    </submittedName>
</protein>
<dbReference type="InterPro" id="IPR013538">
    <property type="entry name" value="ASHA1/2-like_C"/>
</dbReference>
<dbReference type="Pfam" id="PF08327">
    <property type="entry name" value="AHSA1"/>
    <property type="match status" value="1"/>
</dbReference>
<gene>
    <name evidence="3" type="ORF">IDH41_17470</name>
</gene>
<proteinExistence type="inferred from homology"/>
<organism evidence="3 4">
    <name type="scientific">Paenibacillus arenilitoris</name>
    <dbReference type="NCBI Taxonomy" id="2772299"/>
    <lineage>
        <taxon>Bacteria</taxon>
        <taxon>Bacillati</taxon>
        <taxon>Bacillota</taxon>
        <taxon>Bacilli</taxon>
        <taxon>Bacillales</taxon>
        <taxon>Paenibacillaceae</taxon>
        <taxon>Paenibacillus</taxon>
    </lineage>
</organism>
<feature type="domain" description="Activator of Hsp90 ATPase homologue 1/2-like C-terminal" evidence="2">
    <location>
        <begin position="19"/>
        <end position="143"/>
    </location>
</feature>
<dbReference type="Gene3D" id="3.30.530.20">
    <property type="match status" value="1"/>
</dbReference>
<comment type="similarity">
    <text evidence="1">Belongs to the AHA1 family.</text>
</comment>
<evidence type="ECO:0000313" key="3">
    <source>
        <dbReference type="EMBL" id="MBD2870372.1"/>
    </source>
</evidence>
<sequence length="147" mass="16529">MTERFVKHATFVVERTYAATPAKVYQAWADQAAKEKWFSKPEIFEFRVGGREYSRGGPPEGPVFTFDVCYQEIVPEQRIVYSYTLDSGDTRMSVSITTVELIKVDGGTKLVFTEQGAFFDGLDTPEIREHGTNAMLDALGKSLEQEA</sequence>
<evidence type="ECO:0000313" key="4">
    <source>
        <dbReference type="Proteomes" id="UP000632125"/>
    </source>
</evidence>